<reference evidence="1" key="2">
    <citation type="submission" date="2022-04" db="EMBL/GenBank/DDBJ databases">
        <title>Complete Genome Sequence of Flavobacterium sediminilitoris YSM-43, Isolated from a Tidal Sediment.</title>
        <authorList>
            <person name="Lee P.A."/>
        </authorList>
    </citation>
    <scope>NUCLEOTIDE SEQUENCE</scope>
    <source>
        <strain evidence="1">YSM-43</strain>
    </source>
</reference>
<protein>
    <submittedName>
        <fullName evidence="1">Uncharacterized protein</fullName>
    </submittedName>
</protein>
<evidence type="ECO:0000313" key="1">
    <source>
        <dbReference type="EMBL" id="UOX32367.1"/>
    </source>
</evidence>
<name>A0ABY4HHQ4_9FLAO</name>
<dbReference type="Proteomes" id="UP000830454">
    <property type="component" value="Chromosome"/>
</dbReference>
<organism evidence="1 2">
    <name type="scientific">Flavobacterium sediminilitoris</name>
    <dbReference type="NCBI Taxonomy" id="2024526"/>
    <lineage>
        <taxon>Bacteria</taxon>
        <taxon>Pseudomonadati</taxon>
        <taxon>Bacteroidota</taxon>
        <taxon>Flavobacteriia</taxon>
        <taxon>Flavobacteriales</taxon>
        <taxon>Flavobacteriaceae</taxon>
        <taxon>Flavobacterium</taxon>
    </lineage>
</organism>
<accession>A0ABY4HHQ4</accession>
<dbReference type="RefSeq" id="WP_246914999.1">
    <property type="nucleotide sequence ID" value="NZ_CP090145.1"/>
</dbReference>
<evidence type="ECO:0000313" key="2">
    <source>
        <dbReference type="Proteomes" id="UP000830454"/>
    </source>
</evidence>
<proteinExistence type="predicted"/>
<gene>
    <name evidence="1" type="ORF">LXD69_09915</name>
</gene>
<dbReference type="EMBL" id="CP090145">
    <property type="protein sequence ID" value="UOX32367.1"/>
    <property type="molecule type" value="Genomic_DNA"/>
</dbReference>
<sequence>MTKDLNIKLVNKHLNYKKVSLITPSTSNYIHIAAEIDEKATPFFITTSSKKKKLIANCKTWCSDLGKIKGINEISLFQATMIPPGIGKYVQENSSKIHLAKFDFVILIEMHSEKIYDEIKNNVTFKLMIDNIQEISNFTVITPALNIRRIHNVNHKKKGVFLFNYFSALNIEQNLSVWEYTAGWFEKETNLDNSTLLLPLDNKTAKYSIINHCRWDKYLDILPSLIFKKTFKKYVLDNFYVNNVGAQPILYKIIQSYSSNK</sequence>
<reference evidence="1" key="1">
    <citation type="submission" date="2021-12" db="EMBL/GenBank/DDBJ databases">
        <authorList>
            <person name="Cha I.-T."/>
            <person name="Lee K.-E."/>
            <person name="Park S.-J."/>
        </authorList>
    </citation>
    <scope>NUCLEOTIDE SEQUENCE</scope>
    <source>
        <strain evidence="1">YSM-43</strain>
    </source>
</reference>
<keyword evidence="2" id="KW-1185">Reference proteome</keyword>